<evidence type="ECO:0000256" key="4">
    <source>
        <dbReference type="ARBA" id="ARBA00022679"/>
    </source>
</evidence>
<evidence type="ECO:0000313" key="10">
    <source>
        <dbReference type="EnsemblPlants" id="Solyc01g017400.2.1"/>
    </source>
</evidence>
<evidence type="ECO:0000256" key="7">
    <source>
        <dbReference type="ARBA" id="ARBA00023163"/>
    </source>
</evidence>
<accession>A0A3Q7EVJ6</accession>
<dbReference type="InterPro" id="IPR023798">
    <property type="entry name" value="Ribosomal_uS7_dom"/>
</dbReference>
<dbReference type="EC" id="2.7.7.6" evidence="2"/>
<dbReference type="Gene3D" id="1.10.455.10">
    <property type="entry name" value="Ribosomal protein S7 domain"/>
    <property type="match status" value="1"/>
</dbReference>
<evidence type="ECO:0000256" key="6">
    <source>
        <dbReference type="ARBA" id="ARBA00022980"/>
    </source>
</evidence>
<dbReference type="SUPFAM" id="SSF64484">
    <property type="entry name" value="beta and beta-prime subunits of DNA dependent RNA-polymerase"/>
    <property type="match status" value="1"/>
</dbReference>
<proteinExistence type="inferred from homology"/>
<evidence type="ECO:0000256" key="3">
    <source>
        <dbReference type="ARBA" id="ARBA00022478"/>
    </source>
</evidence>
<dbReference type="EnsemblPlants" id="Solyc01g017400.2.1">
    <property type="protein sequence ID" value="Solyc01g017400.2.1"/>
    <property type="gene ID" value="Solyc01g017400.2"/>
</dbReference>
<reference evidence="10" key="2">
    <citation type="submission" date="2019-01" db="UniProtKB">
        <authorList>
            <consortium name="EnsemblPlants"/>
        </authorList>
    </citation>
    <scope>IDENTIFICATION</scope>
    <source>
        <strain evidence="10">cv. Heinz 1706</strain>
    </source>
</reference>
<dbReference type="AlphaFoldDB" id="A0A3Q7EVJ6"/>
<dbReference type="GO" id="GO:0003899">
    <property type="term" value="F:DNA-directed RNA polymerase activity"/>
    <property type="evidence" value="ECO:0007669"/>
    <property type="project" value="UniProtKB-EC"/>
</dbReference>
<dbReference type="STRING" id="4081.A0A3Q7EVJ6"/>
<evidence type="ECO:0000313" key="11">
    <source>
        <dbReference type="Proteomes" id="UP000004994"/>
    </source>
</evidence>
<dbReference type="SUPFAM" id="SSF47973">
    <property type="entry name" value="Ribosomal protein S7"/>
    <property type="match status" value="1"/>
</dbReference>
<keyword evidence="7" id="KW-0804">Transcription</keyword>
<reference evidence="10" key="1">
    <citation type="journal article" date="2012" name="Nature">
        <title>The tomato genome sequence provides insights into fleshy fruit evolution.</title>
        <authorList>
            <consortium name="Tomato Genome Consortium"/>
        </authorList>
    </citation>
    <scope>NUCLEOTIDE SEQUENCE [LARGE SCALE GENOMIC DNA]</scope>
    <source>
        <strain evidence="10">cv. Heinz 1706</strain>
    </source>
</reference>
<keyword evidence="3" id="KW-0240">DNA-directed RNA polymerase</keyword>
<evidence type="ECO:0000256" key="5">
    <source>
        <dbReference type="ARBA" id="ARBA00022695"/>
    </source>
</evidence>
<dbReference type="GO" id="GO:0003729">
    <property type="term" value="F:mRNA binding"/>
    <property type="evidence" value="ECO:0000318"/>
    <property type="project" value="GO_Central"/>
</dbReference>
<keyword evidence="8" id="KW-0687">Ribonucleoprotein</keyword>
<feature type="domain" description="Small ribosomal subunit protein uS7" evidence="9">
    <location>
        <begin position="87"/>
        <end position="190"/>
    </location>
</feature>
<dbReference type="GO" id="GO:0000428">
    <property type="term" value="C:DNA-directed RNA polymerase complex"/>
    <property type="evidence" value="ECO:0007669"/>
    <property type="project" value="UniProtKB-KW"/>
</dbReference>
<dbReference type="Gramene" id="Solyc01g017400.2.1">
    <property type="protein sequence ID" value="Solyc01g017400.2.1"/>
    <property type="gene ID" value="Solyc01g017400.2"/>
</dbReference>
<dbReference type="InterPro" id="IPR036823">
    <property type="entry name" value="Ribosomal_uS7_dom_sf"/>
</dbReference>
<protein>
    <recommendedName>
        <fullName evidence="2">DNA-directed RNA polymerase</fullName>
        <ecNumber evidence="2">2.7.7.6</ecNumber>
    </recommendedName>
</protein>
<keyword evidence="4" id="KW-0808">Transferase</keyword>
<dbReference type="InterPro" id="IPR038120">
    <property type="entry name" value="Rpb1_funnel_sf"/>
</dbReference>
<comment type="similarity">
    <text evidence="1">Belongs to the universal ribosomal protein uS7 family.</text>
</comment>
<dbReference type="GO" id="GO:0019843">
    <property type="term" value="F:rRNA binding"/>
    <property type="evidence" value="ECO:0000318"/>
    <property type="project" value="GO_Central"/>
</dbReference>
<dbReference type="GO" id="GO:0006412">
    <property type="term" value="P:translation"/>
    <property type="evidence" value="ECO:0000318"/>
    <property type="project" value="GO_Central"/>
</dbReference>
<dbReference type="InterPro" id="IPR000235">
    <property type="entry name" value="Ribosomal_uS7"/>
</dbReference>
<dbReference type="InParanoid" id="A0A3Q7EVJ6"/>
<name>A0A3Q7EVJ6_SOLLC</name>
<organism evidence="10">
    <name type="scientific">Solanum lycopersicum</name>
    <name type="common">Tomato</name>
    <name type="synonym">Lycopersicon esculentum</name>
    <dbReference type="NCBI Taxonomy" id="4081"/>
    <lineage>
        <taxon>Eukaryota</taxon>
        <taxon>Viridiplantae</taxon>
        <taxon>Streptophyta</taxon>
        <taxon>Embryophyta</taxon>
        <taxon>Tracheophyta</taxon>
        <taxon>Spermatophyta</taxon>
        <taxon>Magnoliopsida</taxon>
        <taxon>eudicotyledons</taxon>
        <taxon>Gunneridae</taxon>
        <taxon>Pentapetalae</taxon>
        <taxon>asterids</taxon>
        <taxon>lamiids</taxon>
        <taxon>Solanales</taxon>
        <taxon>Solanaceae</taxon>
        <taxon>Solanoideae</taxon>
        <taxon>Solaneae</taxon>
        <taxon>Solanum</taxon>
        <taxon>Solanum subgen. Lycopersicon</taxon>
    </lineage>
</organism>
<keyword evidence="5" id="KW-0548">Nucleotidyltransferase</keyword>
<sequence>GWLVQDAEQKSLILEKHHLYGNVHAEEKLCQYIYIWYATTEYLPRGNASQVYQLEGMRGLMSDPQRQMIDLPIQSNLREGLSLTDYIISKIQQKIEKNPLSILRQAIRGVTPDITVKARRVCGSTHQVPIEIRFTQGKALKIRWLLEACRKPQGRNMDFKLSSELVDAAKGSCDAIRKKEQTHKMAEPNRAFANFR</sequence>
<dbReference type="Pfam" id="PF00177">
    <property type="entry name" value="Ribosomal_S7"/>
    <property type="match status" value="1"/>
</dbReference>
<evidence type="ECO:0000256" key="2">
    <source>
        <dbReference type="ARBA" id="ARBA00012418"/>
    </source>
</evidence>
<evidence type="ECO:0000259" key="9">
    <source>
        <dbReference type="Pfam" id="PF00177"/>
    </source>
</evidence>
<evidence type="ECO:0000256" key="8">
    <source>
        <dbReference type="ARBA" id="ARBA00023274"/>
    </source>
</evidence>
<evidence type="ECO:0000256" key="1">
    <source>
        <dbReference type="ARBA" id="ARBA00007151"/>
    </source>
</evidence>
<dbReference type="GO" id="GO:1990904">
    <property type="term" value="C:ribonucleoprotein complex"/>
    <property type="evidence" value="ECO:0007669"/>
    <property type="project" value="UniProtKB-KW"/>
</dbReference>
<dbReference type="Proteomes" id="UP000004994">
    <property type="component" value="Chromosome 1"/>
</dbReference>
<dbReference type="Gene3D" id="1.10.132.30">
    <property type="match status" value="1"/>
</dbReference>
<dbReference type="GO" id="GO:0005840">
    <property type="term" value="C:ribosome"/>
    <property type="evidence" value="ECO:0000318"/>
    <property type="project" value="GO_Central"/>
</dbReference>
<dbReference type="PaxDb" id="4081-Solyc01g017400.1.1"/>
<dbReference type="GO" id="GO:0003735">
    <property type="term" value="F:structural constituent of ribosome"/>
    <property type="evidence" value="ECO:0000318"/>
    <property type="project" value="GO_Central"/>
</dbReference>
<dbReference type="PANTHER" id="PTHR11205">
    <property type="entry name" value="RIBOSOMAL PROTEIN S7"/>
    <property type="match status" value="1"/>
</dbReference>
<keyword evidence="11" id="KW-1185">Reference proteome</keyword>
<keyword evidence="6" id="KW-0689">Ribosomal protein</keyword>